<dbReference type="eggNOG" id="COG3409">
    <property type="taxonomic scope" value="Bacteria"/>
</dbReference>
<dbReference type="HOGENOM" id="CLU_1353766_0_0_5"/>
<keyword evidence="2" id="KW-1185">Reference proteome</keyword>
<evidence type="ECO:0000313" key="1">
    <source>
        <dbReference type="EMBL" id="ADP69630.1"/>
    </source>
</evidence>
<sequence length="202" mass="22678">MRSAAMKNWTRGFCFGLAGLSVLTVVAPNDAGAECYVQAPLRPVHRTFIRRDVVEPGVYEVSRRPGLHGVIRQQVAVAGNVVWRETPPVYKTVTVRVRKRGGSIWSERCVGGQAAVCRVRVPPQDILVEKQVLVRPGRRWAEQVAPDAVALTERRVLLRPYKNYAHFQRPYVAFSRERVAVQPEGARWVPAPSQPQCCEPKC</sequence>
<dbReference type="OrthoDB" id="7957316at2"/>
<dbReference type="AlphaFoldDB" id="E3I7L4"/>
<protein>
    <submittedName>
        <fullName evidence="1">Uncharacterized protein</fullName>
    </submittedName>
</protein>
<gene>
    <name evidence="1" type="ordered locus">Rvan_0344</name>
</gene>
<dbReference type="KEGG" id="rva:Rvan_0344"/>
<dbReference type="Proteomes" id="UP000001399">
    <property type="component" value="Chromosome"/>
</dbReference>
<name>E3I7L4_RHOVT</name>
<dbReference type="RefSeq" id="WP_013418037.1">
    <property type="nucleotide sequence ID" value="NC_014664.1"/>
</dbReference>
<organism evidence="1 2">
    <name type="scientific">Rhodomicrobium vannielii (strain ATCC 17100 / DSM 162 / LMG 4299 / NCIMB 10020 / ATH 3.1.1)</name>
    <dbReference type="NCBI Taxonomy" id="648757"/>
    <lineage>
        <taxon>Bacteria</taxon>
        <taxon>Pseudomonadati</taxon>
        <taxon>Pseudomonadota</taxon>
        <taxon>Alphaproteobacteria</taxon>
        <taxon>Hyphomicrobiales</taxon>
        <taxon>Hyphomicrobiaceae</taxon>
        <taxon>Rhodomicrobium</taxon>
    </lineage>
</organism>
<accession>E3I7L4</accession>
<evidence type="ECO:0000313" key="2">
    <source>
        <dbReference type="Proteomes" id="UP000001399"/>
    </source>
</evidence>
<reference evidence="2" key="1">
    <citation type="journal article" date="2011" name="J. Bacteriol.">
        <title>Genome sequences of eight morphologically diverse alphaproteobacteria.</title>
        <authorList>
            <consortium name="US DOE Joint Genome Institute"/>
            <person name="Brown P.J."/>
            <person name="Kysela D.T."/>
            <person name="Buechlein A."/>
            <person name="Hemmerich C."/>
            <person name="Brun Y.V."/>
        </authorList>
    </citation>
    <scope>NUCLEOTIDE SEQUENCE [LARGE SCALE GENOMIC DNA]</scope>
    <source>
        <strain evidence="2">ATCC 17100 / ATH 3.1.1 / DSM 162 / LMG 4299</strain>
    </source>
</reference>
<dbReference type="EMBL" id="CP002292">
    <property type="protein sequence ID" value="ADP69630.1"/>
    <property type="molecule type" value="Genomic_DNA"/>
</dbReference>
<proteinExistence type="predicted"/>